<keyword evidence="6" id="KW-0969">Cilium</keyword>
<dbReference type="PANTHER" id="PTHR42792">
    <property type="entry name" value="FLAGELLIN"/>
    <property type="match status" value="1"/>
</dbReference>
<organism evidence="6 7">
    <name type="scientific">Hoeflea poritis</name>
    <dbReference type="NCBI Taxonomy" id="2993659"/>
    <lineage>
        <taxon>Bacteria</taxon>
        <taxon>Pseudomonadati</taxon>
        <taxon>Pseudomonadota</taxon>
        <taxon>Alphaproteobacteria</taxon>
        <taxon>Hyphomicrobiales</taxon>
        <taxon>Rhizobiaceae</taxon>
        <taxon>Hoeflea</taxon>
    </lineage>
</organism>
<proteinExistence type="inferred from homology"/>
<feature type="domain" description="Flagellin N-terminal" evidence="4">
    <location>
        <begin position="6"/>
        <end position="142"/>
    </location>
</feature>
<comment type="function">
    <text evidence="3">Flagellin is the subunit protein which polymerizes to form the filaments of bacterial flagella.</text>
</comment>
<evidence type="ECO:0000259" key="5">
    <source>
        <dbReference type="Pfam" id="PF00700"/>
    </source>
</evidence>
<feature type="domain" description="Flagellin C-terminal" evidence="5">
    <location>
        <begin position="267"/>
        <end position="350"/>
    </location>
</feature>
<comment type="similarity">
    <text evidence="1 3">Belongs to the bacterial flagellin family.</text>
</comment>
<dbReference type="Proteomes" id="UP001148313">
    <property type="component" value="Unassembled WGS sequence"/>
</dbReference>
<sequence length="350" mass="37984">MKTTFVSTLAIQSALRLTVQRAQAEMMNAQTEATTGRHADIGLELGAQTAKTISLNRDVARLHTIIDSNALVTNRLSSSQNALEQMANSAQQVLDTLISMVDINDRGRLDVAAETVQTAFQNFTSFANSSANGEFLFAGINTDVKPLADYTEGGSAAKASFDAAYLAYFGFTQNDAAASGITTAQLDDFLTNQVEPLILGAGWNTDWSSADDQVMTNRINTNEVIDSSATINADGPQKMAMASTIVMEMLSTPLSSDTRQELVERAIDYVAQAITGIDFQRAQLGLSEQRIEKANDSIQVQIDLMSVYIGELENVDVYEASTRLTLLLTQVETSYTLTARIQQLSLTNYL</sequence>
<dbReference type="PANTHER" id="PTHR42792:SF1">
    <property type="entry name" value="FLAGELLAR HOOK-ASSOCIATED PROTEIN 3"/>
    <property type="match status" value="1"/>
</dbReference>
<evidence type="ECO:0000256" key="3">
    <source>
        <dbReference type="RuleBase" id="RU362073"/>
    </source>
</evidence>
<keyword evidence="6" id="KW-0966">Cell projection</keyword>
<comment type="subcellular location">
    <subcellularLocation>
        <location evidence="3">Secreted</location>
    </subcellularLocation>
    <subcellularLocation>
        <location evidence="3">Bacterial flagellum</location>
    </subcellularLocation>
</comment>
<reference evidence="6" key="1">
    <citation type="submission" date="2022-11" db="EMBL/GenBank/DDBJ databases">
        <title>Hoeflea poritis sp. nov., isolated from scleractinian coral Porites lutea.</title>
        <authorList>
            <person name="Zhang G."/>
            <person name="Wei Q."/>
            <person name="Cai L."/>
        </authorList>
    </citation>
    <scope>NUCLEOTIDE SEQUENCE</scope>
    <source>
        <strain evidence="6">E7-10</strain>
    </source>
</reference>
<evidence type="ECO:0000256" key="1">
    <source>
        <dbReference type="ARBA" id="ARBA00005709"/>
    </source>
</evidence>
<comment type="caution">
    <text evidence="6">The sequence shown here is derived from an EMBL/GenBank/DDBJ whole genome shotgun (WGS) entry which is preliminary data.</text>
</comment>
<dbReference type="Pfam" id="PF00700">
    <property type="entry name" value="Flagellin_C"/>
    <property type="match status" value="1"/>
</dbReference>
<dbReference type="InterPro" id="IPR046358">
    <property type="entry name" value="Flagellin_C"/>
</dbReference>
<accession>A0ABT4VU74</accession>
<gene>
    <name evidence="6" type="ORF">OOZ53_19410</name>
</gene>
<evidence type="ECO:0000313" key="6">
    <source>
        <dbReference type="EMBL" id="MDA4847538.1"/>
    </source>
</evidence>
<dbReference type="InterPro" id="IPR001029">
    <property type="entry name" value="Flagellin_N"/>
</dbReference>
<evidence type="ECO:0000313" key="7">
    <source>
        <dbReference type="Proteomes" id="UP001148313"/>
    </source>
</evidence>
<dbReference type="Pfam" id="PF00669">
    <property type="entry name" value="Flagellin_N"/>
    <property type="match status" value="1"/>
</dbReference>
<dbReference type="NCBIfam" id="NF004669">
    <property type="entry name" value="PRK06008.1"/>
    <property type="match status" value="1"/>
</dbReference>
<evidence type="ECO:0000259" key="4">
    <source>
        <dbReference type="Pfam" id="PF00669"/>
    </source>
</evidence>
<keyword evidence="7" id="KW-1185">Reference proteome</keyword>
<evidence type="ECO:0000256" key="2">
    <source>
        <dbReference type="ARBA" id="ARBA00023143"/>
    </source>
</evidence>
<keyword evidence="6" id="KW-0282">Flagellum</keyword>
<keyword evidence="2 3" id="KW-0975">Bacterial flagellum</keyword>
<protein>
    <recommendedName>
        <fullName evidence="3">Flagellin</fullName>
    </recommendedName>
</protein>
<dbReference type="SUPFAM" id="SSF64518">
    <property type="entry name" value="Phase 1 flagellin"/>
    <property type="match status" value="1"/>
</dbReference>
<dbReference type="EMBL" id="JAPJZH010000013">
    <property type="protein sequence ID" value="MDA4847538.1"/>
    <property type="molecule type" value="Genomic_DNA"/>
</dbReference>
<dbReference type="RefSeq" id="WP_271091365.1">
    <property type="nucleotide sequence ID" value="NZ_JAPJZH010000013.1"/>
</dbReference>
<name>A0ABT4VU74_9HYPH</name>
<dbReference type="InterPro" id="IPR001492">
    <property type="entry name" value="Flagellin"/>
</dbReference>
<dbReference type="Gene3D" id="1.20.1330.10">
    <property type="entry name" value="f41 fragment of flagellin, N-terminal domain"/>
    <property type="match status" value="1"/>
</dbReference>
<keyword evidence="3" id="KW-0964">Secreted</keyword>